<dbReference type="PIRSF" id="PIRSF016636">
    <property type="entry name" value="AlgI_DltB"/>
    <property type="match status" value="1"/>
</dbReference>
<dbReference type="Pfam" id="PF03062">
    <property type="entry name" value="MBOAT"/>
    <property type="match status" value="1"/>
</dbReference>
<feature type="transmembrane region" description="Helical" evidence="8">
    <location>
        <begin position="28"/>
        <end position="54"/>
    </location>
</feature>
<dbReference type="EMBL" id="JAKLTR010000015">
    <property type="protein sequence ID" value="MCG2616845.1"/>
    <property type="molecule type" value="Genomic_DNA"/>
</dbReference>
<dbReference type="PANTHER" id="PTHR13285">
    <property type="entry name" value="ACYLTRANSFERASE"/>
    <property type="match status" value="1"/>
</dbReference>
<keyword evidence="4 8" id="KW-0812">Transmembrane</keyword>
<evidence type="ECO:0000256" key="5">
    <source>
        <dbReference type="ARBA" id="ARBA00022989"/>
    </source>
</evidence>
<protein>
    <submittedName>
        <fullName evidence="9">MBOAT family protein</fullName>
    </submittedName>
</protein>
<feature type="transmembrane region" description="Helical" evidence="8">
    <location>
        <begin position="150"/>
        <end position="168"/>
    </location>
</feature>
<evidence type="ECO:0000256" key="3">
    <source>
        <dbReference type="ARBA" id="ARBA00022475"/>
    </source>
</evidence>
<dbReference type="InterPro" id="IPR051085">
    <property type="entry name" value="MB_O-acyltransferase"/>
</dbReference>
<dbReference type="InterPro" id="IPR004299">
    <property type="entry name" value="MBOAT_fam"/>
</dbReference>
<dbReference type="RefSeq" id="WP_237875382.1">
    <property type="nucleotide sequence ID" value="NZ_JAKLTR010000015.1"/>
</dbReference>
<reference evidence="9" key="1">
    <citation type="submission" date="2022-01" db="EMBL/GenBank/DDBJ databases">
        <authorList>
            <person name="Jo J.-H."/>
            <person name="Im W.-T."/>
        </authorList>
    </citation>
    <scope>NUCLEOTIDE SEQUENCE</scope>
    <source>
        <strain evidence="9">NA20</strain>
    </source>
</reference>
<dbReference type="Proteomes" id="UP001165367">
    <property type="component" value="Unassembled WGS sequence"/>
</dbReference>
<dbReference type="InterPro" id="IPR028362">
    <property type="entry name" value="AlgI"/>
</dbReference>
<feature type="transmembrane region" description="Helical" evidence="8">
    <location>
        <begin position="5"/>
        <end position="22"/>
    </location>
</feature>
<accession>A0ABS9KWZ9</accession>
<feature type="transmembrane region" description="Helical" evidence="8">
    <location>
        <begin position="116"/>
        <end position="138"/>
    </location>
</feature>
<feature type="transmembrane region" description="Helical" evidence="8">
    <location>
        <begin position="227"/>
        <end position="252"/>
    </location>
</feature>
<evidence type="ECO:0000256" key="6">
    <source>
        <dbReference type="ARBA" id="ARBA00023136"/>
    </source>
</evidence>
<comment type="similarity">
    <text evidence="2 7">Belongs to the membrane-bound acyltransferase family.</text>
</comment>
<keyword evidence="3 7" id="KW-1003">Cell membrane</keyword>
<evidence type="ECO:0000256" key="1">
    <source>
        <dbReference type="ARBA" id="ARBA00004651"/>
    </source>
</evidence>
<feature type="transmembrane region" description="Helical" evidence="8">
    <location>
        <begin position="308"/>
        <end position="323"/>
    </location>
</feature>
<feature type="transmembrane region" description="Helical" evidence="8">
    <location>
        <begin position="424"/>
        <end position="441"/>
    </location>
</feature>
<feature type="transmembrane region" description="Helical" evidence="8">
    <location>
        <begin position="462"/>
        <end position="482"/>
    </location>
</feature>
<dbReference type="InterPro" id="IPR024194">
    <property type="entry name" value="Ac/AlaTfrase_AlgI/DltB"/>
</dbReference>
<keyword evidence="7" id="KW-0808">Transferase</keyword>
<keyword evidence="7" id="KW-0012">Acyltransferase</keyword>
<gene>
    <name evidence="9" type="ORF">LZZ85_21290</name>
</gene>
<comment type="caution">
    <text evidence="9">The sequence shown here is derived from an EMBL/GenBank/DDBJ whole genome shotgun (WGS) entry which is preliminary data.</text>
</comment>
<keyword evidence="10" id="KW-1185">Reference proteome</keyword>
<evidence type="ECO:0000313" key="9">
    <source>
        <dbReference type="EMBL" id="MCG2616845.1"/>
    </source>
</evidence>
<dbReference type="PIRSF" id="PIRSF500217">
    <property type="entry name" value="AlgI"/>
    <property type="match status" value="1"/>
</dbReference>
<feature type="transmembrane region" description="Helical" evidence="8">
    <location>
        <begin position="367"/>
        <end position="385"/>
    </location>
</feature>
<feature type="transmembrane region" description="Helical" evidence="8">
    <location>
        <begin position="75"/>
        <end position="96"/>
    </location>
</feature>
<comment type="subcellular location">
    <subcellularLocation>
        <location evidence="1">Cell membrane</location>
        <topology evidence="1">Multi-pass membrane protein</topology>
    </subcellularLocation>
</comment>
<evidence type="ECO:0000256" key="4">
    <source>
        <dbReference type="ARBA" id="ARBA00022692"/>
    </source>
</evidence>
<evidence type="ECO:0000256" key="8">
    <source>
        <dbReference type="SAM" id="Phobius"/>
    </source>
</evidence>
<keyword evidence="5 8" id="KW-1133">Transmembrane helix</keyword>
<evidence type="ECO:0000256" key="7">
    <source>
        <dbReference type="PIRNR" id="PIRNR016636"/>
    </source>
</evidence>
<name>A0ABS9KWZ9_9BACT</name>
<evidence type="ECO:0000256" key="2">
    <source>
        <dbReference type="ARBA" id="ARBA00010323"/>
    </source>
</evidence>
<evidence type="ECO:0000313" key="10">
    <source>
        <dbReference type="Proteomes" id="UP001165367"/>
    </source>
</evidence>
<proteinExistence type="inferred from homology"/>
<keyword evidence="6 7" id="KW-0472">Membrane</keyword>
<sequence>MLFNSLEFLVFFPVVTIIYFLLPHKWRWLHLLIASCVFYAAFIPAYILILFATIIIDYIAGILIENAAQPRRKMYLALSIVANVGVLAIFKYYNFFVENVNVLLDSVGITSYDVPLWNIILPIGLSFHTFQAMSYTIEVYRGNEKAERHFGIYALYVMFYPQLVAGPIERPQNILHQFHERKYFKYENVTTGLKLMMWGMFKKVVIADRLAGFTDPVFNDPHSHPPLVIIIAILFFSIQIFCDFSGYSDIALGSARVMGFRLMKNFDKPYHSKNISEFWKRWHISLSTWFRDYLYISLGGNRVSVPRWYFNLFFVFLVSGFWHGAAWTFIIWGALHGVYLVAAIVLDKPKKAIKDAIGLSKLPKLDTAQQVLVTFGLVAVAWVFFRANSVPDAMYILGKIPAGIADGVKVALGQLSPHTALANMPVYGIDLVLSFAVIAFLEIIHIIQTKQNMIYAINNKPVYIRWGVYYAMILMIIFLGVYENRQFIYFQF</sequence>
<dbReference type="PANTHER" id="PTHR13285:SF18">
    <property type="entry name" value="PROTEIN-CYSTEINE N-PALMITOYLTRANSFERASE RASP"/>
    <property type="match status" value="1"/>
</dbReference>
<organism evidence="9 10">
    <name type="scientific">Terrimonas ginsenosidimutans</name>
    <dbReference type="NCBI Taxonomy" id="2908004"/>
    <lineage>
        <taxon>Bacteria</taxon>
        <taxon>Pseudomonadati</taxon>
        <taxon>Bacteroidota</taxon>
        <taxon>Chitinophagia</taxon>
        <taxon>Chitinophagales</taxon>
        <taxon>Chitinophagaceae</taxon>
        <taxon>Terrimonas</taxon>
    </lineage>
</organism>